<comment type="catalytic activity">
    <reaction evidence="1">
        <text>Hydrolysis of terminal non-reducing N-acetyl-D-hexosamine residues in N-acetyl-beta-D-hexosaminides.</text>
        <dbReference type="EC" id="3.2.1.52"/>
    </reaction>
</comment>
<name>K6DKJ2_SCHAZ</name>
<proteinExistence type="inferred from homology"/>
<dbReference type="EC" id="3.2.1.52" evidence="3"/>
<dbReference type="RefSeq" id="WP_003329832.1">
    <property type="nucleotide sequence ID" value="NZ_AJLR01000037.1"/>
</dbReference>
<dbReference type="InterPro" id="IPR017853">
    <property type="entry name" value="GH"/>
</dbReference>
<dbReference type="Pfam" id="PF00933">
    <property type="entry name" value="Glyco_hydro_3"/>
    <property type="match status" value="1"/>
</dbReference>
<dbReference type="PATRIC" id="fig|1131731.3.peg.684"/>
<evidence type="ECO:0000313" key="7">
    <source>
        <dbReference type="EMBL" id="EKN68658.1"/>
    </source>
</evidence>
<dbReference type="SUPFAM" id="SSF51445">
    <property type="entry name" value="(Trans)glycosidases"/>
    <property type="match status" value="1"/>
</dbReference>
<keyword evidence="8" id="KW-1185">Reference proteome</keyword>
<evidence type="ECO:0000256" key="2">
    <source>
        <dbReference type="ARBA" id="ARBA00005336"/>
    </source>
</evidence>
<reference evidence="7 8" key="1">
    <citation type="journal article" date="2012" name="Front. Microbiol.">
        <title>Redundancy and modularity in membrane-associated dissimilatory nitrate reduction in Bacillus.</title>
        <authorList>
            <person name="Heylen K."/>
            <person name="Keltjens J."/>
        </authorList>
    </citation>
    <scope>NUCLEOTIDE SEQUENCE [LARGE SCALE GENOMIC DNA]</scope>
    <source>
        <strain evidence="7 8">LMG 9581</strain>
    </source>
</reference>
<accession>K6DKJ2</accession>
<dbReference type="InterPro" id="IPR036962">
    <property type="entry name" value="Glyco_hydro_3_N_sf"/>
</dbReference>
<dbReference type="InterPro" id="IPR050226">
    <property type="entry name" value="NagZ_Beta-hexosaminidase"/>
</dbReference>
<dbReference type="GO" id="GO:0009254">
    <property type="term" value="P:peptidoglycan turnover"/>
    <property type="evidence" value="ECO:0007669"/>
    <property type="project" value="TreeGrafter"/>
</dbReference>
<protein>
    <recommendedName>
        <fullName evidence="3">beta-N-acetylhexosaminidase</fullName>
        <ecNumber evidence="3">3.2.1.52</ecNumber>
    </recommendedName>
</protein>
<keyword evidence="7" id="KW-0449">Lipoprotein</keyword>
<comment type="caution">
    <text evidence="7">The sequence shown here is derived from an EMBL/GenBank/DDBJ whole genome shotgun (WGS) entry which is preliminary data.</text>
</comment>
<keyword evidence="4" id="KW-0378">Hydrolase</keyword>
<gene>
    <name evidence="7" type="ORF">BAZO_03335</name>
</gene>
<dbReference type="STRING" id="1131731.BAZO_03335"/>
<dbReference type="PANTHER" id="PTHR30480">
    <property type="entry name" value="BETA-HEXOSAMINIDASE-RELATED"/>
    <property type="match status" value="1"/>
</dbReference>
<evidence type="ECO:0000256" key="1">
    <source>
        <dbReference type="ARBA" id="ARBA00001231"/>
    </source>
</evidence>
<dbReference type="PANTHER" id="PTHR30480:SF13">
    <property type="entry name" value="BETA-HEXOSAMINIDASE"/>
    <property type="match status" value="1"/>
</dbReference>
<dbReference type="InterPro" id="IPR019800">
    <property type="entry name" value="Glyco_hydro_3_AS"/>
</dbReference>
<dbReference type="AlphaFoldDB" id="K6DKJ2"/>
<dbReference type="Proteomes" id="UP000006315">
    <property type="component" value="Unassembled WGS sequence"/>
</dbReference>
<comment type="similarity">
    <text evidence="2">Belongs to the glycosyl hydrolase 3 family.</text>
</comment>
<evidence type="ECO:0000256" key="3">
    <source>
        <dbReference type="ARBA" id="ARBA00012663"/>
    </source>
</evidence>
<keyword evidence="5" id="KW-0326">Glycosidase</keyword>
<dbReference type="Pfam" id="PF14172">
    <property type="entry name" value="DUF4309"/>
    <property type="match status" value="1"/>
</dbReference>
<dbReference type="InterPro" id="IPR001764">
    <property type="entry name" value="Glyco_hydro_3_N"/>
</dbReference>
<dbReference type="InterPro" id="IPR025453">
    <property type="entry name" value="DUF4309"/>
</dbReference>
<evidence type="ECO:0000259" key="6">
    <source>
        <dbReference type="Pfam" id="PF00933"/>
    </source>
</evidence>
<dbReference type="GO" id="GO:0004563">
    <property type="term" value="F:beta-N-acetylhexosaminidase activity"/>
    <property type="evidence" value="ECO:0007669"/>
    <property type="project" value="UniProtKB-EC"/>
</dbReference>
<dbReference type="Gene3D" id="3.20.20.300">
    <property type="entry name" value="Glycoside hydrolase, family 3, N-terminal domain"/>
    <property type="match status" value="1"/>
</dbReference>
<dbReference type="NCBIfam" id="NF003740">
    <property type="entry name" value="PRK05337.1"/>
    <property type="match status" value="1"/>
</dbReference>
<organism evidence="7 8">
    <name type="scientific">Schinkia azotoformans LMG 9581</name>
    <dbReference type="NCBI Taxonomy" id="1131731"/>
    <lineage>
        <taxon>Bacteria</taxon>
        <taxon>Bacillati</taxon>
        <taxon>Bacillota</taxon>
        <taxon>Bacilli</taxon>
        <taxon>Bacillales</taxon>
        <taxon>Bacillaceae</taxon>
        <taxon>Calidifontibacillus/Schinkia group</taxon>
        <taxon>Schinkia</taxon>
    </lineage>
</organism>
<evidence type="ECO:0000256" key="4">
    <source>
        <dbReference type="ARBA" id="ARBA00022801"/>
    </source>
</evidence>
<dbReference type="GO" id="GO:0005975">
    <property type="term" value="P:carbohydrate metabolic process"/>
    <property type="evidence" value="ECO:0007669"/>
    <property type="project" value="InterPro"/>
</dbReference>
<sequence length="571" mass="63353">MPKKRSSRVKPLVLIILFLFLATFAAIYAVGLYNRGKEPIVEETDSNNNNQFSSVDALVRETFSLSKEGKVARISFISGRTDWNEVNKEWGKSNHISEATKGRYEEYENHRAVIGYAGNIVNDIRSYDYELQTISLNKIKKAGGEPDEVRFYKDATHDQIILVYHITNAIELSWILPKSTEREPNPKVDHISVYTKVKNKLDQQQKAKSISEIISGMTLDEKIGQMILAGISGTTVDANTQNLITQYKVGGIIFYKNNLVNSEQAIQLVNQIKSVNAPNLPLLLSVDEEGGRITRLPSGLVNLPPNQQIGVVNSRQFSYKVGAILGEELKSFGLNMDFAPVLDINSNPNNPVIGDRSFGDNAKLVSKLGIQTMKGIQSENIIATIKHFPGHGDTSVDSHLELPIVNKSLKELKEFELIPFKHAIDDGADVVMVAHILLPQLDPKNPASMSKTVITDVLRNQLGFKGVIITDDMTMRAVTDHFDIGRAVVESIKSGSDIILVGHHYNNVVETISSLRSAVQKGEIPEQRINESVARIIALKRKYEINNSKVGSANIEGINQSITTLLNEYVK</sequence>
<evidence type="ECO:0000313" key="8">
    <source>
        <dbReference type="Proteomes" id="UP000006315"/>
    </source>
</evidence>
<feature type="domain" description="Glycoside hydrolase family 3 N-terminal" evidence="6">
    <location>
        <begin position="218"/>
        <end position="538"/>
    </location>
</feature>
<dbReference type="EMBL" id="AJLR01000037">
    <property type="protein sequence ID" value="EKN68658.1"/>
    <property type="molecule type" value="Genomic_DNA"/>
</dbReference>
<evidence type="ECO:0000256" key="5">
    <source>
        <dbReference type="ARBA" id="ARBA00023295"/>
    </source>
</evidence>
<dbReference type="PROSITE" id="PS00775">
    <property type="entry name" value="GLYCOSYL_HYDROL_F3"/>
    <property type="match status" value="1"/>
</dbReference>